<reference evidence="2 3" key="1">
    <citation type="journal article" date="2007" name="Nature">
        <title>Evolution of genes and genomes on the Drosophila phylogeny.</title>
        <authorList>
            <consortium name="Drosophila 12 Genomes Consortium"/>
            <person name="Clark A.G."/>
            <person name="Eisen M.B."/>
            <person name="Smith D.R."/>
            <person name="Bergman C.M."/>
            <person name="Oliver B."/>
            <person name="Markow T.A."/>
            <person name="Kaufman T.C."/>
            <person name="Kellis M."/>
            <person name="Gelbart W."/>
            <person name="Iyer V.N."/>
            <person name="Pollard D.A."/>
            <person name="Sackton T.B."/>
            <person name="Larracuente A.M."/>
            <person name="Singh N.D."/>
            <person name="Abad J.P."/>
            <person name="Abt D.N."/>
            <person name="Adryan B."/>
            <person name="Aguade M."/>
            <person name="Akashi H."/>
            <person name="Anderson W.W."/>
            <person name="Aquadro C.F."/>
            <person name="Ardell D.H."/>
            <person name="Arguello R."/>
            <person name="Artieri C.G."/>
            <person name="Barbash D.A."/>
            <person name="Barker D."/>
            <person name="Barsanti P."/>
            <person name="Batterham P."/>
            <person name="Batzoglou S."/>
            <person name="Begun D."/>
            <person name="Bhutkar A."/>
            <person name="Blanco E."/>
            <person name="Bosak S.A."/>
            <person name="Bradley R.K."/>
            <person name="Brand A.D."/>
            <person name="Brent M.R."/>
            <person name="Brooks A.N."/>
            <person name="Brown R.H."/>
            <person name="Butlin R.K."/>
            <person name="Caggese C."/>
            <person name="Calvi B.R."/>
            <person name="Bernardo de Carvalho A."/>
            <person name="Caspi A."/>
            <person name="Castrezana S."/>
            <person name="Celniker S.E."/>
            <person name="Chang J.L."/>
            <person name="Chapple C."/>
            <person name="Chatterji S."/>
            <person name="Chinwalla A."/>
            <person name="Civetta A."/>
            <person name="Clifton S.W."/>
            <person name="Comeron J.M."/>
            <person name="Costello J.C."/>
            <person name="Coyne J.A."/>
            <person name="Daub J."/>
            <person name="David R.G."/>
            <person name="Delcher A.L."/>
            <person name="Delehaunty K."/>
            <person name="Do C.B."/>
            <person name="Ebling H."/>
            <person name="Edwards K."/>
            <person name="Eickbush T."/>
            <person name="Evans J.D."/>
            <person name="Filipski A."/>
            <person name="Findeiss S."/>
            <person name="Freyhult E."/>
            <person name="Fulton L."/>
            <person name="Fulton R."/>
            <person name="Garcia A.C."/>
            <person name="Gardiner A."/>
            <person name="Garfield D.A."/>
            <person name="Garvin B.E."/>
            <person name="Gibson G."/>
            <person name="Gilbert D."/>
            <person name="Gnerre S."/>
            <person name="Godfrey J."/>
            <person name="Good R."/>
            <person name="Gotea V."/>
            <person name="Gravely B."/>
            <person name="Greenberg A.J."/>
            <person name="Griffiths-Jones S."/>
            <person name="Gross S."/>
            <person name="Guigo R."/>
            <person name="Gustafson E.A."/>
            <person name="Haerty W."/>
            <person name="Hahn M.W."/>
            <person name="Halligan D.L."/>
            <person name="Halpern A.L."/>
            <person name="Halter G.M."/>
            <person name="Han M.V."/>
            <person name="Heger A."/>
            <person name="Hillier L."/>
            <person name="Hinrichs A.S."/>
            <person name="Holmes I."/>
            <person name="Hoskins R.A."/>
            <person name="Hubisz M.J."/>
            <person name="Hultmark D."/>
            <person name="Huntley M.A."/>
            <person name="Jaffe D.B."/>
            <person name="Jagadeeshan S."/>
            <person name="Jeck W.R."/>
            <person name="Johnson J."/>
            <person name="Jones C.D."/>
            <person name="Jordan W.C."/>
            <person name="Karpen G.H."/>
            <person name="Kataoka E."/>
            <person name="Keightley P.D."/>
            <person name="Kheradpour P."/>
            <person name="Kirkness E.F."/>
            <person name="Koerich L.B."/>
            <person name="Kristiansen K."/>
            <person name="Kudrna D."/>
            <person name="Kulathinal R.J."/>
            <person name="Kumar S."/>
            <person name="Kwok R."/>
            <person name="Lander E."/>
            <person name="Langley C.H."/>
            <person name="Lapoint R."/>
            <person name="Lazzaro B.P."/>
            <person name="Lee S.J."/>
            <person name="Levesque L."/>
            <person name="Li R."/>
            <person name="Lin C.F."/>
            <person name="Lin M.F."/>
            <person name="Lindblad-Toh K."/>
            <person name="Llopart A."/>
            <person name="Long M."/>
            <person name="Low L."/>
            <person name="Lozovsky E."/>
            <person name="Lu J."/>
            <person name="Luo M."/>
            <person name="Machado C.A."/>
            <person name="Makalowski W."/>
            <person name="Marzo M."/>
            <person name="Matsuda M."/>
            <person name="Matzkin L."/>
            <person name="McAllister B."/>
            <person name="McBride C.S."/>
            <person name="McKernan B."/>
            <person name="McKernan K."/>
            <person name="Mendez-Lago M."/>
            <person name="Minx P."/>
            <person name="Mollenhauer M.U."/>
            <person name="Montooth K."/>
            <person name="Mount S.M."/>
            <person name="Mu X."/>
            <person name="Myers E."/>
            <person name="Negre B."/>
            <person name="Newfeld S."/>
            <person name="Nielsen R."/>
            <person name="Noor M.A."/>
            <person name="O'Grady P."/>
            <person name="Pachter L."/>
            <person name="Papaceit M."/>
            <person name="Parisi M.J."/>
            <person name="Parisi M."/>
            <person name="Parts L."/>
            <person name="Pedersen J.S."/>
            <person name="Pesole G."/>
            <person name="Phillippy A.M."/>
            <person name="Ponting C.P."/>
            <person name="Pop M."/>
            <person name="Porcelli D."/>
            <person name="Powell J.R."/>
            <person name="Prohaska S."/>
            <person name="Pruitt K."/>
            <person name="Puig M."/>
            <person name="Quesneville H."/>
            <person name="Ram K.R."/>
            <person name="Rand D."/>
            <person name="Rasmussen M.D."/>
            <person name="Reed L.K."/>
            <person name="Reenan R."/>
            <person name="Reily A."/>
            <person name="Remington K.A."/>
            <person name="Rieger T.T."/>
            <person name="Ritchie M.G."/>
            <person name="Robin C."/>
            <person name="Rogers Y.H."/>
            <person name="Rohde C."/>
            <person name="Rozas J."/>
            <person name="Rubenfield M.J."/>
            <person name="Ruiz A."/>
            <person name="Russo S."/>
            <person name="Salzberg S.L."/>
            <person name="Sanchez-Gracia A."/>
            <person name="Saranga D.J."/>
            <person name="Sato H."/>
            <person name="Schaeffer S.W."/>
            <person name="Schatz M.C."/>
            <person name="Schlenke T."/>
            <person name="Schwartz R."/>
            <person name="Segarra C."/>
            <person name="Singh R.S."/>
            <person name="Sirot L."/>
            <person name="Sirota M."/>
            <person name="Sisneros N.B."/>
            <person name="Smith C.D."/>
            <person name="Smith T.F."/>
            <person name="Spieth J."/>
            <person name="Stage D.E."/>
            <person name="Stark A."/>
            <person name="Stephan W."/>
            <person name="Strausberg R.L."/>
            <person name="Strempel S."/>
            <person name="Sturgill D."/>
            <person name="Sutton G."/>
            <person name="Sutton G.G."/>
            <person name="Tao W."/>
            <person name="Teichmann S."/>
            <person name="Tobari Y.N."/>
            <person name="Tomimura Y."/>
            <person name="Tsolas J.M."/>
            <person name="Valente V.L."/>
            <person name="Venter E."/>
            <person name="Venter J.C."/>
            <person name="Vicario S."/>
            <person name="Vieira F.G."/>
            <person name="Vilella A.J."/>
            <person name="Villasante A."/>
            <person name="Walenz B."/>
            <person name="Wang J."/>
            <person name="Wasserman M."/>
            <person name="Watts T."/>
            <person name="Wilson D."/>
            <person name="Wilson R.K."/>
            <person name="Wing R.A."/>
            <person name="Wolfner M.F."/>
            <person name="Wong A."/>
            <person name="Wong G.K."/>
            <person name="Wu C.I."/>
            <person name="Wu G."/>
            <person name="Yamamoto D."/>
            <person name="Yang H.P."/>
            <person name="Yang S.P."/>
            <person name="Yorke J.A."/>
            <person name="Yoshida K."/>
            <person name="Zdobnov E."/>
            <person name="Zhang P."/>
            <person name="Zhang Y."/>
            <person name="Zimin A.V."/>
            <person name="Baldwin J."/>
            <person name="Abdouelleil A."/>
            <person name="Abdulkadir J."/>
            <person name="Abebe A."/>
            <person name="Abera B."/>
            <person name="Abreu J."/>
            <person name="Acer S.C."/>
            <person name="Aftuck L."/>
            <person name="Alexander A."/>
            <person name="An P."/>
            <person name="Anderson E."/>
            <person name="Anderson S."/>
            <person name="Arachi H."/>
            <person name="Azer M."/>
            <person name="Bachantsang P."/>
            <person name="Barry A."/>
            <person name="Bayul T."/>
            <person name="Berlin A."/>
            <person name="Bessette D."/>
            <person name="Bloom T."/>
            <person name="Blye J."/>
            <person name="Boguslavskiy L."/>
            <person name="Bonnet C."/>
            <person name="Boukhgalter B."/>
            <person name="Bourzgui I."/>
            <person name="Brown A."/>
            <person name="Cahill P."/>
            <person name="Channer S."/>
            <person name="Cheshatsang Y."/>
            <person name="Chuda L."/>
            <person name="Citroen M."/>
            <person name="Collymore A."/>
            <person name="Cooke P."/>
            <person name="Costello M."/>
            <person name="D'Aco K."/>
            <person name="Daza R."/>
            <person name="De Haan G."/>
            <person name="DeGray S."/>
            <person name="DeMaso C."/>
            <person name="Dhargay N."/>
            <person name="Dooley K."/>
            <person name="Dooley E."/>
            <person name="Doricent M."/>
            <person name="Dorje P."/>
            <person name="Dorjee K."/>
            <person name="Dupes A."/>
            <person name="Elong R."/>
            <person name="Falk J."/>
            <person name="Farina A."/>
            <person name="Faro S."/>
            <person name="Ferguson D."/>
            <person name="Fisher S."/>
            <person name="Foley C.D."/>
            <person name="Franke A."/>
            <person name="Friedrich D."/>
            <person name="Gadbois L."/>
            <person name="Gearin G."/>
            <person name="Gearin C.R."/>
            <person name="Giannoukos G."/>
            <person name="Goode T."/>
            <person name="Graham J."/>
            <person name="Grandbois E."/>
            <person name="Grewal S."/>
            <person name="Gyaltsen K."/>
            <person name="Hafez N."/>
            <person name="Hagos B."/>
            <person name="Hall J."/>
            <person name="Henson C."/>
            <person name="Hollinger A."/>
            <person name="Honan T."/>
            <person name="Huard M.D."/>
            <person name="Hughes L."/>
            <person name="Hurhula B."/>
            <person name="Husby M.E."/>
            <person name="Kamat A."/>
            <person name="Kanga B."/>
            <person name="Kashin S."/>
            <person name="Khazanovich D."/>
            <person name="Kisner P."/>
            <person name="Lance K."/>
            <person name="Lara M."/>
            <person name="Lee W."/>
            <person name="Lennon N."/>
            <person name="Letendre F."/>
            <person name="LeVine R."/>
            <person name="Lipovsky A."/>
            <person name="Liu X."/>
            <person name="Liu J."/>
            <person name="Liu S."/>
            <person name="Lokyitsang T."/>
            <person name="Lokyitsang Y."/>
            <person name="Lubonja R."/>
            <person name="Lui A."/>
            <person name="MacDonald P."/>
            <person name="Magnisalis V."/>
            <person name="Maru K."/>
            <person name="Matthews C."/>
            <person name="McCusker W."/>
            <person name="McDonough S."/>
            <person name="Mehta T."/>
            <person name="Meldrim J."/>
            <person name="Meneus L."/>
            <person name="Mihai O."/>
            <person name="Mihalev A."/>
            <person name="Mihova T."/>
            <person name="Mittelman R."/>
            <person name="Mlenga V."/>
            <person name="Montmayeur A."/>
            <person name="Mulrain L."/>
            <person name="Navidi A."/>
            <person name="Naylor J."/>
            <person name="Negash T."/>
            <person name="Nguyen T."/>
            <person name="Nguyen N."/>
            <person name="Nicol R."/>
            <person name="Norbu C."/>
            <person name="Norbu N."/>
            <person name="Novod N."/>
            <person name="O'Neill B."/>
            <person name="Osman S."/>
            <person name="Markiewicz E."/>
            <person name="Oyono O.L."/>
            <person name="Patti C."/>
            <person name="Phunkhang P."/>
            <person name="Pierre F."/>
            <person name="Priest M."/>
            <person name="Raghuraman S."/>
            <person name="Rege F."/>
            <person name="Reyes R."/>
            <person name="Rise C."/>
            <person name="Rogov P."/>
            <person name="Ross K."/>
            <person name="Ryan E."/>
            <person name="Settipalli S."/>
            <person name="Shea T."/>
            <person name="Sherpa N."/>
            <person name="Shi L."/>
            <person name="Shih D."/>
            <person name="Sparrow T."/>
            <person name="Spaulding J."/>
            <person name="Stalker J."/>
            <person name="Stange-Thomann N."/>
            <person name="Stavropoulos S."/>
            <person name="Stone C."/>
            <person name="Strader C."/>
            <person name="Tesfaye S."/>
            <person name="Thomson T."/>
            <person name="Thoulutsang Y."/>
            <person name="Thoulutsang D."/>
            <person name="Topham K."/>
            <person name="Topping I."/>
            <person name="Tsamla T."/>
            <person name="Vassiliev H."/>
            <person name="Vo A."/>
            <person name="Wangchuk T."/>
            <person name="Wangdi T."/>
            <person name="Weiand M."/>
            <person name="Wilkinson J."/>
            <person name="Wilson A."/>
            <person name="Yadav S."/>
            <person name="Young G."/>
            <person name="Yu Q."/>
            <person name="Zembek L."/>
            <person name="Zhong D."/>
            <person name="Zimmer A."/>
            <person name="Zwirko Z."/>
            <person name="Jaffe D.B."/>
            <person name="Alvarez P."/>
            <person name="Brockman W."/>
            <person name="Butler J."/>
            <person name="Chin C."/>
            <person name="Gnerre S."/>
            <person name="Grabherr M."/>
            <person name="Kleber M."/>
            <person name="Mauceli E."/>
            <person name="MacCallum I."/>
        </authorList>
    </citation>
    <scope>NUCLEOTIDE SEQUENCE [LARGE SCALE GENOMIC DNA]</scope>
    <source>
        <strain evidence="3">white501</strain>
    </source>
</reference>
<accession>B4NUL9</accession>
<evidence type="ECO:0000313" key="2">
    <source>
        <dbReference type="EMBL" id="EDX16666.1"/>
    </source>
</evidence>
<dbReference type="AlphaFoldDB" id="B4NUL9"/>
<proteinExistence type="predicted"/>
<protein>
    <submittedName>
        <fullName evidence="2">GD24851</fullName>
    </submittedName>
</protein>
<keyword evidence="3" id="KW-1185">Reference proteome</keyword>
<dbReference type="HOGENOM" id="CLU_1637204_0_0_1"/>
<sequence>MHREFICGLGGPLLAPYQLHSCGGSTRDTFPPKLRIRTVLDESPQSSAVERRRGRGAKTAHQGVCPVSSNSNSSDCKTIRVEFLIRDSPTNPNRWLSDFRPPVGISPPYGRFTRRAGSAEELAEMAESGHLTEGGDIAGWKDRELTKCGPSGDGQIGLIAGH</sequence>
<organism evidence="2 3">
    <name type="scientific">Drosophila simulans</name>
    <name type="common">Fruit fly</name>
    <dbReference type="NCBI Taxonomy" id="7240"/>
    <lineage>
        <taxon>Eukaryota</taxon>
        <taxon>Metazoa</taxon>
        <taxon>Ecdysozoa</taxon>
        <taxon>Arthropoda</taxon>
        <taxon>Hexapoda</taxon>
        <taxon>Insecta</taxon>
        <taxon>Pterygota</taxon>
        <taxon>Neoptera</taxon>
        <taxon>Endopterygota</taxon>
        <taxon>Diptera</taxon>
        <taxon>Brachycera</taxon>
        <taxon>Muscomorpha</taxon>
        <taxon>Ephydroidea</taxon>
        <taxon>Drosophilidae</taxon>
        <taxon>Drosophila</taxon>
        <taxon>Sophophora</taxon>
    </lineage>
</organism>
<name>B4NUL9_DROSI</name>
<dbReference type="Proteomes" id="UP000000304">
    <property type="component" value="Unassembled WGS sequence"/>
</dbReference>
<feature type="region of interest" description="Disordered" evidence="1">
    <location>
        <begin position="43"/>
        <end position="67"/>
    </location>
</feature>
<gene>
    <name evidence="2" type="primary">Dsim\GD24851</name>
    <name evidence="2" type="ORF">Dsim_GD24851</name>
</gene>
<evidence type="ECO:0000256" key="1">
    <source>
        <dbReference type="SAM" id="MobiDB-lite"/>
    </source>
</evidence>
<evidence type="ECO:0000313" key="3">
    <source>
        <dbReference type="Proteomes" id="UP000000304"/>
    </source>
</evidence>
<dbReference type="EMBL" id="CH984118">
    <property type="protein sequence ID" value="EDX16666.1"/>
    <property type="molecule type" value="Genomic_DNA"/>
</dbReference>